<organism evidence="8 9">
    <name type="scientific">Limosilactobacillus gastricus DSM 16045</name>
    <dbReference type="NCBI Taxonomy" id="1423749"/>
    <lineage>
        <taxon>Bacteria</taxon>
        <taxon>Bacillati</taxon>
        <taxon>Bacillota</taxon>
        <taxon>Bacilli</taxon>
        <taxon>Lactobacillales</taxon>
        <taxon>Lactobacillaceae</taxon>
        <taxon>Limosilactobacillus</taxon>
    </lineage>
</organism>
<comment type="similarity">
    <text evidence="1">In the C-terminal section; belongs to the class-I pyridoxal-phosphate-dependent aminotransferase family.</text>
</comment>
<dbReference type="GO" id="GO:0008483">
    <property type="term" value="F:transaminase activity"/>
    <property type="evidence" value="ECO:0007669"/>
    <property type="project" value="UniProtKB-KW"/>
</dbReference>
<dbReference type="PATRIC" id="fig|1423749.3.peg.403"/>
<dbReference type="InterPro" id="IPR000524">
    <property type="entry name" value="Tscrpt_reg_HTH_GntR"/>
</dbReference>
<accession>A0A0R1V980</accession>
<dbReference type="GO" id="GO:0003677">
    <property type="term" value="F:DNA binding"/>
    <property type="evidence" value="ECO:0007669"/>
    <property type="project" value="UniProtKB-KW"/>
</dbReference>
<dbReference type="PANTHER" id="PTHR46577">
    <property type="entry name" value="HTH-TYPE TRANSCRIPTIONAL REGULATORY PROTEIN GABR"/>
    <property type="match status" value="1"/>
</dbReference>
<proteinExistence type="inferred from homology"/>
<dbReference type="CDD" id="cd07377">
    <property type="entry name" value="WHTH_GntR"/>
    <property type="match status" value="1"/>
</dbReference>
<dbReference type="Gene3D" id="3.90.1150.10">
    <property type="entry name" value="Aspartate Aminotransferase, domain 1"/>
    <property type="match status" value="1"/>
</dbReference>
<dbReference type="Gene3D" id="3.40.640.10">
    <property type="entry name" value="Type I PLP-dependent aspartate aminotransferase-like (Major domain)"/>
    <property type="match status" value="1"/>
</dbReference>
<dbReference type="AlphaFoldDB" id="A0A0R1V980"/>
<sequence>MEKLKIPIKLTHQATIPLYQQLANQLRALIKQQYWQIDERLPAIRQLADDLKINPVTVISAYRSLMMTGEVISRRGSGYYVHQLPQGIVEANQHRVEESHQLPAAERMIDFASYSLHPERVAVAEIKQAVDHVLADAGGEAFTVNDPMGLFSLRQTIRDYLNHNQIVTSPDLIQITSGSQQAIDLCARTLLHPGDIVLMQNPSYSGAIDAFRASGPHIIGISPEPSEEFIATLEAKIKLFQPKLLYLMSNMANPTGFSLTDQQKHQIYGLAHHYDLWIIEDDYGVDVSGDWQPTTIKMFDRDERVIYLRSLSRILAAGIRLGYMVLPQGMVERIVNAKQIADLSTSGLAQRIFEQCLTSQSWQRYLHRSQMVYQRQYRLVNQLLKESQLPITWQAVDHCSWFWLKLSVDSSAKDVCQQARQAGVLVENGDRYFVDQQPDQYLRLSLAPAKDSQIEVGVERLIEIISRLD</sequence>
<dbReference type="InterPro" id="IPR015421">
    <property type="entry name" value="PyrdxlP-dep_Trfase_major"/>
</dbReference>
<evidence type="ECO:0000256" key="6">
    <source>
        <dbReference type="ARBA" id="ARBA00023163"/>
    </source>
</evidence>
<evidence type="ECO:0000256" key="5">
    <source>
        <dbReference type="ARBA" id="ARBA00023125"/>
    </source>
</evidence>
<dbReference type="Pfam" id="PF00155">
    <property type="entry name" value="Aminotran_1_2"/>
    <property type="match status" value="1"/>
</dbReference>
<dbReference type="InterPro" id="IPR051446">
    <property type="entry name" value="HTH_trans_reg/aminotransferase"/>
</dbReference>
<protein>
    <submittedName>
        <fullName evidence="8">Transcriptional regulator</fullName>
    </submittedName>
</protein>
<dbReference type="PROSITE" id="PS50949">
    <property type="entry name" value="HTH_GNTR"/>
    <property type="match status" value="1"/>
</dbReference>
<dbReference type="InterPro" id="IPR015424">
    <property type="entry name" value="PyrdxlP-dep_Trfase"/>
</dbReference>
<dbReference type="InterPro" id="IPR036390">
    <property type="entry name" value="WH_DNA-bd_sf"/>
</dbReference>
<keyword evidence="6" id="KW-0804">Transcription</keyword>
<feature type="domain" description="HTH gntR-type" evidence="7">
    <location>
        <begin position="16"/>
        <end position="84"/>
    </location>
</feature>
<evidence type="ECO:0000259" key="7">
    <source>
        <dbReference type="PROSITE" id="PS50949"/>
    </source>
</evidence>
<dbReference type="InterPro" id="IPR015422">
    <property type="entry name" value="PyrdxlP-dep_Trfase_small"/>
</dbReference>
<dbReference type="SUPFAM" id="SSF46785">
    <property type="entry name" value="Winged helix' DNA-binding domain"/>
    <property type="match status" value="1"/>
</dbReference>
<keyword evidence="4" id="KW-0805">Transcription regulation</keyword>
<dbReference type="GO" id="GO:0030170">
    <property type="term" value="F:pyridoxal phosphate binding"/>
    <property type="evidence" value="ECO:0007669"/>
    <property type="project" value="InterPro"/>
</dbReference>
<comment type="caution">
    <text evidence="8">The sequence shown here is derived from an EMBL/GenBank/DDBJ whole genome shotgun (WGS) entry which is preliminary data.</text>
</comment>
<dbReference type="InterPro" id="IPR036388">
    <property type="entry name" value="WH-like_DNA-bd_sf"/>
</dbReference>
<dbReference type="InterPro" id="IPR004839">
    <property type="entry name" value="Aminotransferase_I/II_large"/>
</dbReference>
<keyword evidence="3" id="KW-0663">Pyridoxal phosphate</keyword>
<evidence type="ECO:0000256" key="1">
    <source>
        <dbReference type="ARBA" id="ARBA00005384"/>
    </source>
</evidence>
<dbReference type="Pfam" id="PF00392">
    <property type="entry name" value="GntR"/>
    <property type="match status" value="1"/>
</dbReference>
<keyword evidence="5" id="KW-0238">DNA-binding</keyword>
<dbReference type="Gene3D" id="1.10.10.10">
    <property type="entry name" value="Winged helix-like DNA-binding domain superfamily/Winged helix DNA-binding domain"/>
    <property type="match status" value="1"/>
</dbReference>
<keyword evidence="2" id="KW-0032">Aminotransferase</keyword>
<dbReference type="EMBL" id="AZFN01000013">
    <property type="protein sequence ID" value="KRM02042.1"/>
    <property type="molecule type" value="Genomic_DNA"/>
</dbReference>
<dbReference type="Proteomes" id="UP000051739">
    <property type="component" value="Unassembled WGS sequence"/>
</dbReference>
<keyword evidence="9" id="KW-1185">Reference proteome</keyword>
<dbReference type="SUPFAM" id="SSF53383">
    <property type="entry name" value="PLP-dependent transferases"/>
    <property type="match status" value="1"/>
</dbReference>
<evidence type="ECO:0000313" key="9">
    <source>
        <dbReference type="Proteomes" id="UP000051739"/>
    </source>
</evidence>
<evidence type="ECO:0000256" key="2">
    <source>
        <dbReference type="ARBA" id="ARBA00022576"/>
    </source>
</evidence>
<dbReference type="GO" id="GO:0003700">
    <property type="term" value="F:DNA-binding transcription factor activity"/>
    <property type="evidence" value="ECO:0007669"/>
    <property type="project" value="InterPro"/>
</dbReference>
<dbReference type="PANTHER" id="PTHR46577:SF2">
    <property type="entry name" value="TRANSCRIPTIONAL REGULATORY PROTEIN"/>
    <property type="match status" value="1"/>
</dbReference>
<evidence type="ECO:0000313" key="8">
    <source>
        <dbReference type="EMBL" id="KRM02042.1"/>
    </source>
</evidence>
<dbReference type="SMART" id="SM00345">
    <property type="entry name" value="HTH_GNTR"/>
    <property type="match status" value="1"/>
</dbReference>
<gene>
    <name evidence="8" type="ORF">FC60_GL000401</name>
</gene>
<keyword evidence="2" id="KW-0808">Transferase</keyword>
<evidence type="ECO:0000256" key="4">
    <source>
        <dbReference type="ARBA" id="ARBA00023015"/>
    </source>
</evidence>
<dbReference type="CDD" id="cd00609">
    <property type="entry name" value="AAT_like"/>
    <property type="match status" value="1"/>
</dbReference>
<name>A0A0R1V980_9LACO</name>
<evidence type="ECO:0000256" key="3">
    <source>
        <dbReference type="ARBA" id="ARBA00022898"/>
    </source>
</evidence>
<reference evidence="8 9" key="1">
    <citation type="journal article" date="2015" name="Genome Announc.">
        <title>Expanding the biotechnology potential of lactobacilli through comparative genomics of 213 strains and associated genera.</title>
        <authorList>
            <person name="Sun Z."/>
            <person name="Harris H.M."/>
            <person name="McCann A."/>
            <person name="Guo C."/>
            <person name="Argimon S."/>
            <person name="Zhang W."/>
            <person name="Yang X."/>
            <person name="Jeffery I.B."/>
            <person name="Cooney J.C."/>
            <person name="Kagawa T.F."/>
            <person name="Liu W."/>
            <person name="Song Y."/>
            <person name="Salvetti E."/>
            <person name="Wrobel A."/>
            <person name="Rasinkangas P."/>
            <person name="Parkhill J."/>
            <person name="Rea M.C."/>
            <person name="O'Sullivan O."/>
            <person name="Ritari J."/>
            <person name="Douillard F.P."/>
            <person name="Paul Ross R."/>
            <person name="Yang R."/>
            <person name="Briner A.E."/>
            <person name="Felis G.E."/>
            <person name="de Vos W.M."/>
            <person name="Barrangou R."/>
            <person name="Klaenhammer T.R."/>
            <person name="Caufield P.W."/>
            <person name="Cui Y."/>
            <person name="Zhang H."/>
            <person name="O'Toole P.W."/>
        </authorList>
    </citation>
    <scope>NUCLEOTIDE SEQUENCE [LARGE SCALE GENOMIC DNA]</scope>
    <source>
        <strain evidence="8 9">DSM 16045</strain>
    </source>
</reference>
<dbReference type="RefSeq" id="WP_056937455.1">
    <property type="nucleotide sequence ID" value="NZ_AZFN01000013.1"/>
</dbReference>